<comment type="caution">
    <text evidence="1">The sequence shown here is derived from an EMBL/GenBank/DDBJ whole genome shotgun (WGS) entry which is preliminary data.</text>
</comment>
<gene>
    <name evidence="1" type="ORF">LOK49_LG08G00352</name>
</gene>
<proteinExistence type="predicted"/>
<dbReference type="Proteomes" id="UP001060215">
    <property type="component" value="Chromosome 9"/>
</dbReference>
<dbReference type="EMBL" id="CM045766">
    <property type="protein sequence ID" value="KAI8003432.1"/>
    <property type="molecule type" value="Genomic_DNA"/>
</dbReference>
<sequence length="253" mass="28466">MNDEEDDDDDDRVAATAADDYAADDKEYEEKSKKESLAFFFLATIENRSLFLPVSFQQVDGNSDSWRSLLPNSTASFLWEDLGRRRLLELLVDGTDPLKSQTYNIDEISDHQPIHVAGGPSKALRVSILKEEKINVIKLSDWMPENDAVRINQRFQENVCMRQTVLISNAILNIKKDLLGQPLQLLSGVDILGNASSAVGHMSKGAAALSMDKKFIQSRQRQVSLKLIYALSFCINVVNWLLFALQEISNLFL</sequence>
<evidence type="ECO:0000313" key="1">
    <source>
        <dbReference type="EMBL" id="KAI8003432.1"/>
    </source>
</evidence>
<accession>A0ACC0GSH5</accession>
<keyword evidence="2" id="KW-1185">Reference proteome</keyword>
<reference evidence="1 2" key="1">
    <citation type="journal article" date="2022" name="Plant J.">
        <title>Chromosome-level genome of Camellia lanceoleosa provides a valuable resource for understanding genome evolution and self-incompatibility.</title>
        <authorList>
            <person name="Gong W."/>
            <person name="Xiao S."/>
            <person name="Wang L."/>
            <person name="Liao Z."/>
            <person name="Chang Y."/>
            <person name="Mo W."/>
            <person name="Hu G."/>
            <person name="Li W."/>
            <person name="Zhao G."/>
            <person name="Zhu H."/>
            <person name="Hu X."/>
            <person name="Ji K."/>
            <person name="Xiang X."/>
            <person name="Song Q."/>
            <person name="Yuan D."/>
            <person name="Jin S."/>
            <person name="Zhang L."/>
        </authorList>
    </citation>
    <scope>NUCLEOTIDE SEQUENCE [LARGE SCALE GENOMIC DNA]</scope>
    <source>
        <strain evidence="1">SQ_2022a</strain>
    </source>
</reference>
<organism evidence="1 2">
    <name type="scientific">Camellia lanceoleosa</name>
    <dbReference type="NCBI Taxonomy" id="1840588"/>
    <lineage>
        <taxon>Eukaryota</taxon>
        <taxon>Viridiplantae</taxon>
        <taxon>Streptophyta</taxon>
        <taxon>Embryophyta</taxon>
        <taxon>Tracheophyta</taxon>
        <taxon>Spermatophyta</taxon>
        <taxon>Magnoliopsida</taxon>
        <taxon>eudicotyledons</taxon>
        <taxon>Gunneridae</taxon>
        <taxon>Pentapetalae</taxon>
        <taxon>asterids</taxon>
        <taxon>Ericales</taxon>
        <taxon>Theaceae</taxon>
        <taxon>Camellia</taxon>
    </lineage>
</organism>
<evidence type="ECO:0000313" key="2">
    <source>
        <dbReference type="Proteomes" id="UP001060215"/>
    </source>
</evidence>
<name>A0ACC0GSH5_9ERIC</name>
<protein>
    <submittedName>
        <fullName evidence="1">Uncharacterized protein</fullName>
    </submittedName>
</protein>